<dbReference type="InterPro" id="IPR020899">
    <property type="entry name" value="Arg_repress_C"/>
</dbReference>
<dbReference type="GO" id="GO:0005737">
    <property type="term" value="C:cytoplasm"/>
    <property type="evidence" value="ECO:0007669"/>
    <property type="project" value="UniProtKB-SubCell"/>
</dbReference>
<dbReference type="InterPro" id="IPR036388">
    <property type="entry name" value="WH-like_DNA-bd_sf"/>
</dbReference>
<dbReference type="GO" id="GO:0034618">
    <property type="term" value="F:arginine binding"/>
    <property type="evidence" value="ECO:0007669"/>
    <property type="project" value="InterPro"/>
</dbReference>
<evidence type="ECO:0000313" key="11">
    <source>
        <dbReference type="EMBL" id="PBQ23546.1"/>
    </source>
</evidence>
<dbReference type="AlphaFoldDB" id="A0A0C1PW72"/>
<protein>
    <recommendedName>
        <fullName evidence="7">Arginine repressor</fullName>
    </recommendedName>
</protein>
<dbReference type="SUPFAM" id="SSF46785">
    <property type="entry name" value="Winged helix' DNA-binding domain"/>
    <property type="match status" value="1"/>
</dbReference>
<dbReference type="HAMAP" id="MF_00173">
    <property type="entry name" value="Arg_repressor"/>
    <property type="match status" value="1"/>
</dbReference>
<gene>
    <name evidence="7" type="primary">argR</name>
    <name evidence="11" type="ORF">CNR29_05790</name>
    <name evidence="13" type="ORF">DIS17_07520</name>
    <name evidence="10" type="ORF">JK167_00605</name>
    <name evidence="14" type="ORF">ORR04_01290</name>
    <name evidence="12" type="ORF">UCCLBBS449_1449</name>
</gene>
<dbReference type="GO" id="GO:0006526">
    <property type="term" value="P:L-arginine biosynthetic process"/>
    <property type="evidence" value="ECO:0007669"/>
    <property type="project" value="UniProtKB-UniPathway"/>
</dbReference>
<feature type="domain" description="Arginine repressor C-terminal" evidence="9">
    <location>
        <begin position="80"/>
        <end position="145"/>
    </location>
</feature>
<reference evidence="10" key="4">
    <citation type="submission" date="2020-12" db="EMBL/GenBank/DDBJ databases">
        <authorList>
            <person name="Mcmullen J.G."/>
        </authorList>
    </citation>
    <scope>NUCLEOTIDE SEQUENCE</scope>
    <source>
        <strain evidence="10">Dm-2019-70</strain>
    </source>
</reference>
<reference evidence="11 15" key="1">
    <citation type="submission" date="2017-09" db="EMBL/GenBank/DDBJ databases">
        <title>Genome sequence of Lactobacillus brevis D7.</title>
        <authorList>
            <person name="Kwon M.-S."/>
            <person name="Lim S.K."/>
            <person name="Choi H.-J."/>
        </authorList>
    </citation>
    <scope>NUCLEOTIDE SEQUENCE [LARGE SCALE GENOMIC DNA]</scope>
    <source>
        <strain evidence="11 15">D7</strain>
    </source>
</reference>
<dbReference type="EMBL" id="JAERKF010000001">
    <property type="protein sequence ID" value="MBS1009330.1"/>
    <property type="molecule type" value="Genomic_DNA"/>
</dbReference>
<dbReference type="EMBL" id="NVYO01000001">
    <property type="protein sequence ID" value="PBQ23546.1"/>
    <property type="molecule type" value="Genomic_DNA"/>
</dbReference>
<comment type="subcellular location">
    <subcellularLocation>
        <location evidence="1 7">Cytoplasm</location>
    </subcellularLocation>
</comment>
<dbReference type="EMBL" id="QFDK01000007">
    <property type="protein sequence ID" value="TOZ04023.1"/>
    <property type="molecule type" value="Genomic_DNA"/>
</dbReference>
<dbReference type="SUPFAM" id="SSF55252">
    <property type="entry name" value="C-terminal domain of arginine repressor"/>
    <property type="match status" value="1"/>
</dbReference>
<evidence type="ECO:0000256" key="4">
    <source>
        <dbReference type="ARBA" id="ARBA00023015"/>
    </source>
</evidence>
<keyword evidence="6 7" id="KW-0804">Transcription</keyword>
<evidence type="ECO:0000313" key="12">
    <source>
        <dbReference type="EMBL" id="QCZ53393.1"/>
    </source>
</evidence>
<evidence type="ECO:0000313" key="17">
    <source>
        <dbReference type="Proteomes" id="UP000676478"/>
    </source>
</evidence>
<dbReference type="OMA" id="MHAVKTR"/>
<keyword evidence="3 7" id="KW-0963">Cytoplasm</keyword>
<dbReference type="InterPro" id="IPR036251">
    <property type="entry name" value="Arg_repress_C_sf"/>
</dbReference>
<dbReference type="Proteomes" id="UP001164768">
    <property type="component" value="Chromosome"/>
</dbReference>
<dbReference type="Proteomes" id="UP000217918">
    <property type="component" value="Unassembled WGS sequence"/>
</dbReference>
<dbReference type="InterPro" id="IPR020900">
    <property type="entry name" value="Arg_repress_DNA-bd"/>
</dbReference>
<reference evidence="14" key="6">
    <citation type="submission" date="2022-11" db="EMBL/GenBank/DDBJ databases">
        <title>Whole genome sequence of Levilactobacillus brevis SMB091.</title>
        <authorList>
            <person name="Kim J.-M."/>
            <person name="Kim O.-C."/>
            <person name="Choi Y.H."/>
            <person name="Han N.S."/>
            <person name="Hurh B."/>
        </authorList>
    </citation>
    <scope>NUCLEOTIDE SEQUENCE</scope>
    <source>
        <strain evidence="14">SMB091</strain>
    </source>
</reference>
<proteinExistence type="inferred from homology"/>
<keyword evidence="7" id="KW-0678">Repressor</keyword>
<evidence type="ECO:0000256" key="5">
    <source>
        <dbReference type="ARBA" id="ARBA00023125"/>
    </source>
</evidence>
<evidence type="ECO:0000256" key="1">
    <source>
        <dbReference type="ARBA" id="ARBA00004496"/>
    </source>
</evidence>
<dbReference type="Proteomes" id="UP000307074">
    <property type="component" value="Chromosome"/>
</dbReference>
<evidence type="ECO:0000256" key="7">
    <source>
        <dbReference type="HAMAP-Rule" id="MF_00173"/>
    </source>
</evidence>
<evidence type="ECO:0000259" key="9">
    <source>
        <dbReference type="Pfam" id="PF02863"/>
    </source>
</evidence>
<evidence type="ECO:0000256" key="3">
    <source>
        <dbReference type="ARBA" id="ARBA00022490"/>
    </source>
</evidence>
<keyword evidence="5 7" id="KW-0238">DNA-binding</keyword>
<dbReference type="GO" id="GO:0003677">
    <property type="term" value="F:DNA binding"/>
    <property type="evidence" value="ECO:0007669"/>
    <property type="project" value="UniProtKB-KW"/>
</dbReference>
<dbReference type="PANTHER" id="PTHR34471:SF1">
    <property type="entry name" value="ARGININE REPRESSOR"/>
    <property type="match status" value="1"/>
</dbReference>
<dbReference type="PRINTS" id="PR01467">
    <property type="entry name" value="ARGREPRESSOR"/>
</dbReference>
<evidence type="ECO:0000313" key="16">
    <source>
        <dbReference type="Proteomes" id="UP000307074"/>
    </source>
</evidence>
<evidence type="ECO:0000313" key="10">
    <source>
        <dbReference type="EMBL" id="MBS1009330.1"/>
    </source>
</evidence>
<dbReference type="Proteomes" id="UP000676478">
    <property type="component" value="Unassembled WGS sequence"/>
</dbReference>
<dbReference type="GO" id="GO:0003700">
    <property type="term" value="F:DNA-binding transcription factor activity"/>
    <property type="evidence" value="ECO:0007669"/>
    <property type="project" value="UniProtKB-UniRule"/>
</dbReference>
<dbReference type="OrthoDB" id="9807089at2"/>
<dbReference type="GeneID" id="56992806"/>
<accession>A0A0C1PW72</accession>
<dbReference type="Gene3D" id="3.30.1360.40">
    <property type="match status" value="1"/>
</dbReference>
<feature type="domain" description="Arginine repressor DNA-binding" evidence="8">
    <location>
        <begin position="1"/>
        <end position="69"/>
    </location>
</feature>
<evidence type="ECO:0000259" key="8">
    <source>
        <dbReference type="Pfam" id="PF01316"/>
    </source>
</evidence>
<dbReference type="InterPro" id="IPR036390">
    <property type="entry name" value="WH_DNA-bd_sf"/>
</dbReference>
<dbReference type="Gene3D" id="1.10.10.10">
    <property type="entry name" value="Winged helix-like DNA-binding domain superfamily/Winged helix DNA-binding domain"/>
    <property type="match status" value="1"/>
</dbReference>
<reference evidence="10" key="5">
    <citation type="submission" date="2022-09" db="EMBL/GenBank/DDBJ databases">
        <title>Genome-inferred correspondence between phylogeny and metabolic traits in the wild Drosophila gut microbiome.</title>
        <authorList>
            <person name="Bueno E."/>
            <person name="Blow F."/>
            <person name="Douglas A.E."/>
        </authorList>
    </citation>
    <scope>NUCLEOTIDE SEQUENCE</scope>
    <source>
        <strain evidence="10">Dm-2019-70</strain>
    </source>
</reference>
<dbReference type="EMBL" id="CP031198">
    <property type="protein sequence ID" value="QCZ53393.1"/>
    <property type="molecule type" value="Genomic_DNA"/>
</dbReference>
<evidence type="ECO:0000313" key="15">
    <source>
        <dbReference type="Proteomes" id="UP000217918"/>
    </source>
</evidence>
<comment type="similarity">
    <text evidence="2 7">Belongs to the ArgR family.</text>
</comment>
<dbReference type="RefSeq" id="WP_011667696.1">
    <property type="nucleotide sequence ID" value="NZ_BBOW01000068.1"/>
</dbReference>
<dbReference type="GO" id="GO:0051259">
    <property type="term" value="P:protein complex oligomerization"/>
    <property type="evidence" value="ECO:0007669"/>
    <property type="project" value="InterPro"/>
</dbReference>
<dbReference type="Pfam" id="PF02863">
    <property type="entry name" value="Arg_repressor_C"/>
    <property type="match status" value="1"/>
</dbReference>
<sequence length="151" mass="17239">MKKQERQQLLKRLLTSREIERQEDFVRLLSEDGIHVTQATISRDIKEMQLVKLPAESGGYRYSLPVQKKIDTQKKLQRTLQNAYISFAVQDQFTILKVLPGNGPVIASLLDQMRYEFVFGTVGDDSSVLTICVSHQGALQLEKTIDRMLAD</sequence>
<evidence type="ECO:0000313" key="14">
    <source>
        <dbReference type="EMBL" id="WAD01864.1"/>
    </source>
</evidence>
<organism evidence="10 17">
    <name type="scientific">Levilactobacillus brevis</name>
    <name type="common">Lactobacillus brevis</name>
    <dbReference type="NCBI Taxonomy" id="1580"/>
    <lineage>
        <taxon>Bacteria</taxon>
        <taxon>Bacillati</taxon>
        <taxon>Bacillota</taxon>
        <taxon>Bacilli</taxon>
        <taxon>Lactobacillales</taxon>
        <taxon>Lactobacillaceae</taxon>
        <taxon>Levilactobacillus</taxon>
    </lineage>
</organism>
<keyword evidence="4 7" id="KW-0805">Transcription regulation</keyword>
<dbReference type="PANTHER" id="PTHR34471">
    <property type="entry name" value="ARGININE REPRESSOR"/>
    <property type="match status" value="1"/>
</dbReference>
<dbReference type="Pfam" id="PF01316">
    <property type="entry name" value="Arg_repressor"/>
    <property type="match status" value="1"/>
</dbReference>
<dbReference type="GO" id="GO:1900079">
    <property type="term" value="P:regulation of arginine biosynthetic process"/>
    <property type="evidence" value="ECO:0007669"/>
    <property type="project" value="UniProtKB-UniRule"/>
</dbReference>
<keyword evidence="7" id="KW-0028">Amino-acid biosynthesis</keyword>
<dbReference type="Proteomes" id="UP000785759">
    <property type="component" value="Unassembled WGS sequence"/>
</dbReference>
<reference evidence="13" key="2">
    <citation type="submission" date="2018-05" db="EMBL/GenBank/DDBJ databases">
        <title>Genome Comparison of Lactic Acid Bacteria Isolated from non-Wheat Sourdough.</title>
        <authorList>
            <person name="Rice T."/>
            <person name="Axel C."/>
            <person name="Lynch K.M."/>
            <person name="Benz C."/>
            <person name="Arendt E.K."/>
            <person name="Coffey A."/>
        </authorList>
    </citation>
    <scope>NUCLEOTIDE SEQUENCE</scope>
    <source>
        <strain evidence="13">TR055</strain>
    </source>
</reference>
<dbReference type="UniPathway" id="UPA00068"/>
<comment type="pathway">
    <text evidence="7">Amino-acid biosynthesis; L-arginine biosynthesis [regulation].</text>
</comment>
<dbReference type="EMBL" id="CP113117">
    <property type="protein sequence ID" value="WAD01864.1"/>
    <property type="molecule type" value="Genomic_DNA"/>
</dbReference>
<name>A0A0C1PW72_LEVBR</name>
<dbReference type="InterPro" id="IPR001669">
    <property type="entry name" value="Arg_repress"/>
</dbReference>
<evidence type="ECO:0000313" key="13">
    <source>
        <dbReference type="EMBL" id="TOZ04023.1"/>
    </source>
</evidence>
<evidence type="ECO:0000256" key="6">
    <source>
        <dbReference type="ARBA" id="ARBA00023163"/>
    </source>
</evidence>
<reference evidence="12 16" key="3">
    <citation type="submission" date="2018-07" db="EMBL/GenBank/DDBJ databases">
        <authorList>
            <person name="Feyereisen M."/>
        </authorList>
    </citation>
    <scope>NUCLEOTIDE SEQUENCE [LARGE SCALE GENOMIC DNA]</scope>
    <source>
        <strain evidence="12 16">UCCLBBS449</strain>
    </source>
</reference>
<evidence type="ECO:0000256" key="2">
    <source>
        <dbReference type="ARBA" id="ARBA00008316"/>
    </source>
</evidence>
<keyword evidence="7" id="KW-0055">Arginine biosynthesis</keyword>
<comment type="function">
    <text evidence="7">Regulates arginine biosynthesis genes.</text>
</comment>